<evidence type="ECO:0000313" key="2">
    <source>
        <dbReference type="EMBL" id="AYO29265.1"/>
    </source>
</evidence>
<dbReference type="Proteomes" id="UP000280960">
    <property type="component" value="Chromosome"/>
</dbReference>
<keyword evidence="3" id="KW-1185">Reference proteome</keyword>
<dbReference type="KEGG" id="bacg:D2962_00400"/>
<dbReference type="AlphaFoldDB" id="A0A3G2R1U7"/>
<keyword evidence="2" id="KW-0808">Transferase</keyword>
<dbReference type="InterPro" id="IPR001173">
    <property type="entry name" value="Glyco_trans_2-like"/>
</dbReference>
<dbReference type="GO" id="GO:0016740">
    <property type="term" value="F:transferase activity"/>
    <property type="evidence" value="ECO:0007669"/>
    <property type="project" value="UniProtKB-KW"/>
</dbReference>
<evidence type="ECO:0000259" key="1">
    <source>
        <dbReference type="Pfam" id="PF00535"/>
    </source>
</evidence>
<dbReference type="SUPFAM" id="SSF53448">
    <property type="entry name" value="Nucleotide-diphospho-sugar transferases"/>
    <property type="match status" value="1"/>
</dbReference>
<accession>A0A3G2R1U7</accession>
<name>A0A3G2R1U7_9FIRM</name>
<dbReference type="Pfam" id="PF00535">
    <property type="entry name" value="Glycos_transf_2"/>
    <property type="match status" value="1"/>
</dbReference>
<dbReference type="EMBL" id="CP033169">
    <property type="protein sequence ID" value="AYO29265.1"/>
    <property type="molecule type" value="Genomic_DNA"/>
</dbReference>
<gene>
    <name evidence="2" type="ORF">D2962_00400</name>
</gene>
<organism evidence="2 3">
    <name type="scientific">Biomaibacter acetigenes</name>
    <dbReference type="NCBI Taxonomy" id="2316383"/>
    <lineage>
        <taxon>Bacteria</taxon>
        <taxon>Bacillati</taxon>
        <taxon>Bacillota</taxon>
        <taxon>Clostridia</taxon>
        <taxon>Thermosediminibacterales</taxon>
        <taxon>Tepidanaerobacteraceae</taxon>
        <taxon>Biomaibacter</taxon>
    </lineage>
</organism>
<protein>
    <submittedName>
        <fullName evidence="2">Glycosyltransferase</fullName>
    </submittedName>
</protein>
<sequence>MNIAVVPAKNEQGRIGKVLTMLGETRIDRIIVVVNGSRDNTMREIKSLNMPNVEILYFKPELGVDIPRAIGAYRAFKEGACCVVFVDGDMIGNMLDHINDLISAVKDSGIDLAMTNCYPEIVYGNELTQQLLIFRKLLNVNLGIYHKVGVSTPSHGPHAVSRKFLKKADFRDFAVPPVILAFAVKQDFCVDVATSLPQSKMGSKVRGFYHAVKIAETIIGDTLEALNYFNDKPRTRIYLHREFQGYNPRRRFDILEKFLKKN</sequence>
<dbReference type="RefSeq" id="WP_120765210.1">
    <property type="nucleotide sequence ID" value="NZ_CP033169.1"/>
</dbReference>
<dbReference type="InterPro" id="IPR029044">
    <property type="entry name" value="Nucleotide-diphossugar_trans"/>
</dbReference>
<dbReference type="Gene3D" id="3.90.550.10">
    <property type="entry name" value="Spore Coat Polysaccharide Biosynthesis Protein SpsA, Chain A"/>
    <property type="match status" value="1"/>
</dbReference>
<proteinExistence type="predicted"/>
<evidence type="ECO:0000313" key="3">
    <source>
        <dbReference type="Proteomes" id="UP000280960"/>
    </source>
</evidence>
<feature type="domain" description="Glycosyltransferase 2-like" evidence="1">
    <location>
        <begin position="5"/>
        <end position="143"/>
    </location>
</feature>
<reference evidence="2 3" key="1">
    <citation type="submission" date="2018-10" db="EMBL/GenBank/DDBJ databases">
        <authorList>
            <person name="Zhang X."/>
        </authorList>
    </citation>
    <scope>NUCLEOTIDE SEQUENCE [LARGE SCALE GENOMIC DNA]</scope>
    <source>
        <strain evidence="2 3">SK-G1</strain>
    </source>
</reference>